<protein>
    <submittedName>
        <fullName evidence="2">Uncharacterized protein</fullName>
    </submittedName>
</protein>
<accession>A0A1N7DLH7</accession>
<dbReference type="Proteomes" id="UP000185936">
    <property type="component" value="Unassembled WGS sequence"/>
</dbReference>
<evidence type="ECO:0000313" key="2">
    <source>
        <dbReference type="EMBL" id="SIR76585.1"/>
    </source>
</evidence>
<organism evidence="2 3">
    <name type="scientific">Natronorubrum thiooxidans</name>
    <dbReference type="NCBI Taxonomy" id="308853"/>
    <lineage>
        <taxon>Archaea</taxon>
        <taxon>Methanobacteriati</taxon>
        <taxon>Methanobacteriota</taxon>
        <taxon>Stenosarchaea group</taxon>
        <taxon>Halobacteria</taxon>
        <taxon>Halobacteriales</taxon>
        <taxon>Natrialbaceae</taxon>
        <taxon>Natronorubrum</taxon>
    </lineage>
</organism>
<dbReference type="AlphaFoldDB" id="A0A1N7DLH7"/>
<proteinExistence type="predicted"/>
<feature type="compositionally biased region" description="Basic residues" evidence="1">
    <location>
        <begin position="46"/>
        <end position="56"/>
    </location>
</feature>
<dbReference type="EMBL" id="FTNR01000002">
    <property type="protein sequence ID" value="SIR76585.1"/>
    <property type="molecule type" value="Genomic_DNA"/>
</dbReference>
<name>A0A1N7DLH7_9EURY</name>
<keyword evidence="3" id="KW-1185">Reference proteome</keyword>
<sequence length="56" mass="6390">MTDTTDDESTQAEPGREFGYDLSELNAVLGHAYRGELARETTWRSRSTKRRRGASR</sequence>
<evidence type="ECO:0000313" key="3">
    <source>
        <dbReference type="Proteomes" id="UP000185936"/>
    </source>
</evidence>
<gene>
    <name evidence="2" type="ORF">SAMN05421752_102342</name>
</gene>
<dbReference type="STRING" id="308853.SAMN05421752_102342"/>
<evidence type="ECO:0000256" key="1">
    <source>
        <dbReference type="SAM" id="MobiDB-lite"/>
    </source>
</evidence>
<reference evidence="3" key="1">
    <citation type="submission" date="2017-01" db="EMBL/GenBank/DDBJ databases">
        <authorList>
            <person name="Varghese N."/>
            <person name="Submissions S."/>
        </authorList>
    </citation>
    <scope>NUCLEOTIDE SEQUENCE [LARGE SCALE GENOMIC DNA]</scope>
    <source>
        <strain evidence="3">type strain: HArc-</strain>
    </source>
</reference>
<feature type="region of interest" description="Disordered" evidence="1">
    <location>
        <begin position="36"/>
        <end position="56"/>
    </location>
</feature>